<feature type="domain" description="Ice-binding protein C-terminal" evidence="2">
    <location>
        <begin position="195"/>
        <end position="218"/>
    </location>
</feature>
<protein>
    <submittedName>
        <fullName evidence="3">PEP-CTERM sorting domain-containing protein</fullName>
    </submittedName>
</protein>
<evidence type="ECO:0000313" key="3">
    <source>
        <dbReference type="EMBL" id="MCD2516450.1"/>
    </source>
</evidence>
<gene>
    <name evidence="3" type="ORF">LQ564_09015</name>
</gene>
<dbReference type="RefSeq" id="WP_231057767.1">
    <property type="nucleotide sequence ID" value="NZ_JAJNOC010000002.1"/>
</dbReference>
<sequence length="223" mass="22472">MSYLKKIAGACAVAATLAAGNAVGAPITLSFEGVGDIHNIDTYYAGGTDTNGASGADHGIVFGSSFLGMIDTDAGGSGLFVNNPSGTTVATWLDGNDTAITVLGGFEKGFSLFYGALSAGYVNIYEGQNGTGELLATLDLSANSAACRDFNNLICNFTKASIAFEGFARSVVFFGQAADIALDDLTFGVDAASGDVPEPATLGLTALGLAGLIAARRKAAAKR</sequence>
<reference evidence="3" key="1">
    <citation type="submission" date="2021-11" db="EMBL/GenBank/DDBJ databases">
        <title>The complete genome of Massilia sp sp. G4R7.</title>
        <authorList>
            <person name="Liu L."/>
            <person name="Yue J."/>
            <person name="Yuan J."/>
            <person name="Yang F."/>
            <person name="Li L."/>
        </authorList>
    </citation>
    <scope>NUCLEOTIDE SEQUENCE</scope>
    <source>
        <strain evidence="3">G4R7</strain>
    </source>
</reference>
<dbReference type="Pfam" id="PF07589">
    <property type="entry name" value="PEP-CTERM"/>
    <property type="match status" value="1"/>
</dbReference>
<feature type="signal peptide" evidence="1">
    <location>
        <begin position="1"/>
        <end position="24"/>
    </location>
</feature>
<dbReference type="Proteomes" id="UP001179361">
    <property type="component" value="Unassembled WGS sequence"/>
</dbReference>
<dbReference type="InterPro" id="IPR013424">
    <property type="entry name" value="Ice-binding_C"/>
</dbReference>
<keyword evidence="1" id="KW-0732">Signal</keyword>
<proteinExistence type="predicted"/>
<evidence type="ECO:0000313" key="4">
    <source>
        <dbReference type="Proteomes" id="UP001179361"/>
    </source>
</evidence>
<evidence type="ECO:0000259" key="2">
    <source>
        <dbReference type="Pfam" id="PF07589"/>
    </source>
</evidence>
<name>A0ABS8Q3Y2_9BURK</name>
<keyword evidence="4" id="KW-1185">Reference proteome</keyword>
<feature type="chain" id="PRO_5046505119" evidence="1">
    <location>
        <begin position="25"/>
        <end position="223"/>
    </location>
</feature>
<dbReference type="NCBIfam" id="TIGR02595">
    <property type="entry name" value="PEP_CTERM"/>
    <property type="match status" value="1"/>
</dbReference>
<dbReference type="EMBL" id="JAJNOC010000002">
    <property type="protein sequence ID" value="MCD2516450.1"/>
    <property type="molecule type" value="Genomic_DNA"/>
</dbReference>
<accession>A0ABS8Q3Y2</accession>
<comment type="caution">
    <text evidence="3">The sequence shown here is derived from an EMBL/GenBank/DDBJ whole genome shotgun (WGS) entry which is preliminary data.</text>
</comment>
<organism evidence="3 4">
    <name type="scientific">Massilia phyllostachyos</name>
    <dbReference type="NCBI Taxonomy" id="2898585"/>
    <lineage>
        <taxon>Bacteria</taxon>
        <taxon>Pseudomonadati</taxon>
        <taxon>Pseudomonadota</taxon>
        <taxon>Betaproteobacteria</taxon>
        <taxon>Burkholderiales</taxon>
        <taxon>Oxalobacteraceae</taxon>
        <taxon>Telluria group</taxon>
        <taxon>Massilia</taxon>
    </lineage>
</organism>
<evidence type="ECO:0000256" key="1">
    <source>
        <dbReference type="SAM" id="SignalP"/>
    </source>
</evidence>